<dbReference type="SUPFAM" id="SSF53850">
    <property type="entry name" value="Periplasmic binding protein-like II"/>
    <property type="match status" value="1"/>
</dbReference>
<protein>
    <submittedName>
        <fullName evidence="6">ABC transporter substrate-binding protein</fullName>
    </submittedName>
</protein>
<keyword evidence="4" id="KW-0574">Periplasm</keyword>
<name>A0ABS9L8M8_9MICC</name>
<gene>
    <name evidence="6" type="ORF">LVY72_14045</name>
</gene>
<evidence type="ECO:0000256" key="1">
    <source>
        <dbReference type="ARBA" id="ARBA00004418"/>
    </source>
</evidence>
<dbReference type="EMBL" id="JAKLTQ010000010">
    <property type="protein sequence ID" value="MCG2623020.1"/>
    <property type="molecule type" value="Genomic_DNA"/>
</dbReference>
<dbReference type="Pfam" id="PF13416">
    <property type="entry name" value="SBP_bac_8"/>
    <property type="match status" value="1"/>
</dbReference>
<proteinExistence type="predicted"/>
<reference evidence="6" key="1">
    <citation type="submission" date="2022-01" db="EMBL/GenBank/DDBJ databases">
        <authorList>
            <person name="Jo J.-H."/>
            <person name="Im W.-T."/>
        </authorList>
    </citation>
    <scope>NUCLEOTIDE SEQUENCE</scope>
    <source>
        <strain evidence="6">I2-34</strain>
    </source>
</reference>
<evidence type="ECO:0000313" key="6">
    <source>
        <dbReference type="EMBL" id="MCG2623020.1"/>
    </source>
</evidence>
<dbReference type="PANTHER" id="PTHR30006:SF3">
    <property type="entry name" value="THIAMINE-BINDING PERIPLASMIC PROTEIN"/>
    <property type="match status" value="1"/>
</dbReference>
<evidence type="ECO:0000256" key="5">
    <source>
        <dbReference type="SAM" id="SignalP"/>
    </source>
</evidence>
<evidence type="ECO:0000256" key="3">
    <source>
        <dbReference type="ARBA" id="ARBA00022729"/>
    </source>
</evidence>
<sequence length="353" mass="37989">MKRMTWASIAIAASAGLVLAGCGAPASGSGSTETQTVTVVDGGGAYHDAMAKAVYEPFEKETGIKVVSQSYDYSQGAIKAQVQGAKQWDVVSTSTALADNAAADLYQPIDYTVVDKNGFSEADASKYFLWSVYSANVLAWNTESIKTAPTSWADLWDTAKFPGPRGLWNSPQSVLEIALLADGVSWDKMYPLDVDRAFKKLDELKAKTNIVWYDSGAQQTQNFSSGTSVIGEGWNGRIASSRKQGQPVDYTIKGALSGGTAWAVLKTAPNQENAMKFMNYAASAQAGAALAEAFPGMSPANDKAYPMIPENIAKNLESNPANKDVVAGNMDAQWWAANYDAVYDRWQKWYSAK</sequence>
<keyword evidence="2" id="KW-0813">Transport</keyword>
<organism evidence="6 7">
    <name type="scientific">Arthrobacter hankyongi</name>
    <dbReference type="NCBI Taxonomy" id="2904801"/>
    <lineage>
        <taxon>Bacteria</taxon>
        <taxon>Bacillati</taxon>
        <taxon>Actinomycetota</taxon>
        <taxon>Actinomycetes</taxon>
        <taxon>Micrococcales</taxon>
        <taxon>Micrococcaceae</taxon>
        <taxon>Arthrobacter</taxon>
    </lineage>
</organism>
<dbReference type="Gene3D" id="3.40.190.10">
    <property type="entry name" value="Periplasmic binding protein-like II"/>
    <property type="match status" value="2"/>
</dbReference>
<comment type="subcellular location">
    <subcellularLocation>
        <location evidence="1">Periplasm</location>
    </subcellularLocation>
</comment>
<dbReference type="CDD" id="cd13589">
    <property type="entry name" value="PBP2_polyamine_RpCGA009"/>
    <property type="match status" value="1"/>
</dbReference>
<keyword evidence="7" id="KW-1185">Reference proteome</keyword>
<dbReference type="PANTHER" id="PTHR30006">
    <property type="entry name" value="THIAMINE-BINDING PERIPLASMIC PROTEIN-RELATED"/>
    <property type="match status" value="1"/>
</dbReference>
<evidence type="ECO:0000256" key="2">
    <source>
        <dbReference type="ARBA" id="ARBA00022448"/>
    </source>
</evidence>
<evidence type="ECO:0000256" key="4">
    <source>
        <dbReference type="ARBA" id="ARBA00022764"/>
    </source>
</evidence>
<feature type="chain" id="PRO_5046427342" evidence="5">
    <location>
        <begin position="21"/>
        <end position="353"/>
    </location>
</feature>
<evidence type="ECO:0000313" key="7">
    <source>
        <dbReference type="Proteomes" id="UP001165368"/>
    </source>
</evidence>
<dbReference type="InterPro" id="IPR006059">
    <property type="entry name" value="SBP"/>
</dbReference>
<dbReference type="Proteomes" id="UP001165368">
    <property type="component" value="Unassembled WGS sequence"/>
</dbReference>
<comment type="caution">
    <text evidence="6">The sequence shown here is derived from an EMBL/GenBank/DDBJ whole genome shotgun (WGS) entry which is preliminary data.</text>
</comment>
<keyword evidence="3 5" id="KW-0732">Signal</keyword>
<accession>A0ABS9L8M8</accession>
<dbReference type="RefSeq" id="WP_237821911.1">
    <property type="nucleotide sequence ID" value="NZ_JAKLTQ010000010.1"/>
</dbReference>
<dbReference type="PROSITE" id="PS51257">
    <property type="entry name" value="PROKAR_LIPOPROTEIN"/>
    <property type="match status" value="1"/>
</dbReference>
<feature type="signal peptide" evidence="5">
    <location>
        <begin position="1"/>
        <end position="20"/>
    </location>
</feature>